<name>A0A4S8IBX5_MUSBA</name>
<accession>A0A4S8IBX5</accession>
<reference evidence="1 2" key="1">
    <citation type="journal article" date="2019" name="Nat. Plants">
        <title>Genome sequencing of Musa balbisiana reveals subgenome evolution and function divergence in polyploid bananas.</title>
        <authorList>
            <person name="Yao X."/>
        </authorList>
    </citation>
    <scope>NUCLEOTIDE SEQUENCE [LARGE SCALE GENOMIC DNA]</scope>
    <source>
        <strain evidence="2">cv. DH-PKW</strain>
        <tissue evidence="1">Leaves</tissue>
    </source>
</reference>
<dbReference type="Proteomes" id="UP000317650">
    <property type="component" value="Chromosome 2"/>
</dbReference>
<comment type="caution">
    <text evidence="1">The sequence shown here is derived from an EMBL/GenBank/DDBJ whole genome shotgun (WGS) entry which is preliminary data.</text>
</comment>
<evidence type="ECO:0000313" key="1">
    <source>
        <dbReference type="EMBL" id="THU45585.1"/>
    </source>
</evidence>
<evidence type="ECO:0000313" key="2">
    <source>
        <dbReference type="Proteomes" id="UP000317650"/>
    </source>
</evidence>
<organism evidence="1 2">
    <name type="scientific">Musa balbisiana</name>
    <name type="common">Banana</name>
    <dbReference type="NCBI Taxonomy" id="52838"/>
    <lineage>
        <taxon>Eukaryota</taxon>
        <taxon>Viridiplantae</taxon>
        <taxon>Streptophyta</taxon>
        <taxon>Embryophyta</taxon>
        <taxon>Tracheophyta</taxon>
        <taxon>Spermatophyta</taxon>
        <taxon>Magnoliopsida</taxon>
        <taxon>Liliopsida</taxon>
        <taxon>Zingiberales</taxon>
        <taxon>Musaceae</taxon>
        <taxon>Musa</taxon>
    </lineage>
</organism>
<keyword evidence="2" id="KW-1185">Reference proteome</keyword>
<proteinExistence type="predicted"/>
<dbReference type="EMBL" id="PYDT01000011">
    <property type="protein sequence ID" value="THU45585.1"/>
    <property type="molecule type" value="Genomic_DNA"/>
</dbReference>
<dbReference type="AlphaFoldDB" id="A0A4S8IBX5"/>
<protein>
    <submittedName>
        <fullName evidence="1">Uncharacterized protein</fullName>
    </submittedName>
</protein>
<sequence>MPFLPSFASISSLDSHTIAGHEISLFRHPDAGKLKKRGNFDAVQSVKNAGLFSLFLNTKKKKYEEGEEEETEEKDIYSPAENWKTNIREC</sequence>
<gene>
    <name evidence="1" type="ORF">C4D60_Mb02t19530</name>
</gene>